<keyword evidence="4 6" id="KW-0560">Oxidoreductase</keyword>
<evidence type="ECO:0000256" key="2">
    <source>
        <dbReference type="ARBA" id="ARBA00022526"/>
    </source>
</evidence>
<keyword evidence="10" id="KW-1185">Reference proteome</keyword>
<dbReference type="PANTHER" id="PTHR23429:SF0">
    <property type="entry name" value="GLUCOSE-6-PHOSPHATE 1-DEHYDROGENASE"/>
    <property type="match status" value="1"/>
</dbReference>
<feature type="binding site" evidence="6">
    <location>
        <position position="338"/>
    </location>
    <ligand>
        <name>substrate</name>
    </ligand>
</feature>
<feature type="binding site" evidence="6">
    <location>
        <position position="333"/>
    </location>
    <ligand>
        <name>substrate</name>
    </ligand>
</feature>
<evidence type="ECO:0000256" key="4">
    <source>
        <dbReference type="ARBA" id="ARBA00023002"/>
    </source>
</evidence>
<evidence type="ECO:0000256" key="5">
    <source>
        <dbReference type="ARBA" id="ARBA00023277"/>
    </source>
</evidence>
<dbReference type="NCBIfam" id="TIGR00871">
    <property type="entry name" value="zwf"/>
    <property type="match status" value="1"/>
</dbReference>
<comment type="caution">
    <text evidence="9">The sequence shown here is derived from an EMBL/GenBank/DDBJ whole genome shotgun (WGS) entry which is preliminary data.</text>
</comment>
<dbReference type="Gene3D" id="3.40.50.720">
    <property type="entry name" value="NAD(P)-binding Rossmann-like Domain"/>
    <property type="match status" value="1"/>
</dbReference>
<evidence type="ECO:0000313" key="9">
    <source>
        <dbReference type="EMBL" id="KRL54532.1"/>
    </source>
</evidence>
<dbReference type="Pfam" id="PF00479">
    <property type="entry name" value="G6PD_N"/>
    <property type="match status" value="1"/>
</dbReference>
<dbReference type="SUPFAM" id="SSF55347">
    <property type="entry name" value="Glyceraldehyde-3-phosphate dehydrogenase-like, C-terminal domain"/>
    <property type="match status" value="1"/>
</dbReference>
<dbReference type="UniPathway" id="UPA00115">
    <property type="reaction ID" value="UER00408"/>
</dbReference>
<evidence type="ECO:0000313" key="10">
    <source>
        <dbReference type="Proteomes" id="UP000051999"/>
    </source>
</evidence>
<proteinExistence type="inferred from homology"/>
<evidence type="ECO:0000259" key="7">
    <source>
        <dbReference type="Pfam" id="PF00479"/>
    </source>
</evidence>
<evidence type="ECO:0000256" key="3">
    <source>
        <dbReference type="ARBA" id="ARBA00022857"/>
    </source>
</evidence>
<feature type="active site" description="Proton acceptor" evidence="6">
    <location>
        <position position="237"/>
    </location>
</feature>
<dbReference type="PANTHER" id="PTHR23429">
    <property type="entry name" value="GLUCOSE-6-PHOSPHATE 1-DEHYDROGENASE G6PD"/>
    <property type="match status" value="1"/>
</dbReference>
<dbReference type="InterPro" id="IPR022675">
    <property type="entry name" value="G6P_DH_C"/>
</dbReference>
<dbReference type="HAMAP" id="MF_00966">
    <property type="entry name" value="G6PD"/>
    <property type="match status" value="1"/>
</dbReference>
<keyword evidence="2 6" id="KW-0313">Glucose metabolism</keyword>
<dbReference type="Proteomes" id="UP000051999">
    <property type="component" value="Unassembled WGS sequence"/>
</dbReference>
<evidence type="ECO:0000256" key="6">
    <source>
        <dbReference type="HAMAP-Rule" id="MF_00966"/>
    </source>
</evidence>
<accession>A0A0R1RH38</accession>
<dbReference type="GO" id="GO:0005829">
    <property type="term" value="C:cytosol"/>
    <property type="evidence" value="ECO:0007669"/>
    <property type="project" value="TreeGrafter"/>
</dbReference>
<evidence type="ECO:0000259" key="8">
    <source>
        <dbReference type="Pfam" id="PF02781"/>
    </source>
</evidence>
<feature type="domain" description="Glucose-6-phosphate dehydrogenase NAD-binding" evidence="7">
    <location>
        <begin position="9"/>
        <end position="184"/>
    </location>
</feature>
<dbReference type="GO" id="GO:0050661">
    <property type="term" value="F:NADP binding"/>
    <property type="evidence" value="ECO:0007669"/>
    <property type="project" value="UniProtKB-UniRule"/>
</dbReference>
<dbReference type="SUPFAM" id="SSF51735">
    <property type="entry name" value="NAD(P)-binding Rossmann-fold domains"/>
    <property type="match status" value="1"/>
</dbReference>
<feature type="binding site" evidence="6">
    <location>
        <begin position="82"/>
        <end position="83"/>
    </location>
    <ligand>
        <name>NADP(+)</name>
        <dbReference type="ChEBI" id="CHEBI:58349"/>
    </ligand>
</feature>
<dbReference type="EMBL" id="AZFF01000008">
    <property type="protein sequence ID" value="KRL54532.1"/>
    <property type="molecule type" value="Genomic_DNA"/>
</dbReference>
<protein>
    <recommendedName>
        <fullName evidence="6">Glucose-6-phosphate 1-dehydrogenase</fullName>
        <shortName evidence="6">G6PD</shortName>
        <ecNumber evidence="6">1.1.1.49</ecNumber>
    </recommendedName>
</protein>
<keyword evidence="3 6" id="KW-0521">NADP</keyword>
<dbReference type="InterPro" id="IPR001282">
    <property type="entry name" value="G6P_DH"/>
</dbReference>
<feature type="binding site" evidence="6">
    <location>
        <position position="179"/>
    </location>
    <ligand>
        <name>substrate</name>
    </ligand>
</feature>
<dbReference type="InterPro" id="IPR036291">
    <property type="entry name" value="NAD(P)-bd_dom_sf"/>
</dbReference>
<dbReference type="GO" id="GO:0009051">
    <property type="term" value="P:pentose-phosphate shunt, oxidative branch"/>
    <property type="evidence" value="ECO:0007669"/>
    <property type="project" value="TreeGrafter"/>
</dbReference>
<name>A0A0R1RH38_9LACO</name>
<dbReference type="GO" id="GO:0006006">
    <property type="term" value="P:glucose metabolic process"/>
    <property type="evidence" value="ECO:0007669"/>
    <property type="project" value="UniProtKB-KW"/>
</dbReference>
<feature type="binding site" evidence="6">
    <location>
        <position position="213"/>
    </location>
    <ligand>
        <name>substrate</name>
    </ligand>
</feature>
<dbReference type="AlphaFoldDB" id="A0A0R1RH38"/>
<dbReference type="PIRSF" id="PIRSF000110">
    <property type="entry name" value="G6PD"/>
    <property type="match status" value="1"/>
</dbReference>
<comment type="catalytic activity">
    <reaction evidence="6">
        <text>D-glucose 6-phosphate + NADP(+) = 6-phospho-D-glucono-1,5-lactone + NADPH + H(+)</text>
        <dbReference type="Rhea" id="RHEA:15841"/>
        <dbReference type="ChEBI" id="CHEBI:15378"/>
        <dbReference type="ChEBI" id="CHEBI:57783"/>
        <dbReference type="ChEBI" id="CHEBI:57955"/>
        <dbReference type="ChEBI" id="CHEBI:58349"/>
        <dbReference type="ChEBI" id="CHEBI:61548"/>
        <dbReference type="EC" id="1.1.1.49"/>
    </reaction>
</comment>
<dbReference type="InterPro" id="IPR022674">
    <property type="entry name" value="G6P_DH_NAD-bd"/>
</dbReference>
<comment type="function">
    <text evidence="6">Catalyzes the oxidation of glucose 6-phosphate to 6-phosphogluconolactone.</text>
</comment>
<feature type="domain" description="Glucose-6-phosphate dehydrogenase C-terminal" evidence="8">
    <location>
        <begin position="186"/>
        <end position="481"/>
    </location>
</feature>
<organism evidence="9 10">
    <name type="scientific">Furfurilactobacillus rossiae DSM 15814</name>
    <dbReference type="NCBI Taxonomy" id="1114972"/>
    <lineage>
        <taxon>Bacteria</taxon>
        <taxon>Bacillati</taxon>
        <taxon>Bacillota</taxon>
        <taxon>Bacilli</taxon>
        <taxon>Lactobacillales</taxon>
        <taxon>Lactobacillaceae</taxon>
        <taxon>Furfurilactobacillus</taxon>
    </lineage>
</organism>
<comment type="pathway">
    <text evidence="1 6">Carbohydrate degradation; pentose phosphate pathway; D-ribulose 5-phosphate from D-glucose 6-phosphate (oxidative stage): step 1/3.</text>
</comment>
<feature type="binding site" evidence="6">
    <location>
        <position position="175"/>
    </location>
    <ligand>
        <name>substrate</name>
    </ligand>
</feature>
<keyword evidence="5 6" id="KW-0119">Carbohydrate metabolism</keyword>
<sequence length="487" mass="55443">MATSNVQLVIFGGTGDLTTRMLMPSLLGLFDTGKLANFAVLILSNRNFTDDDYREFIRPFLRRSTKPDIPGFLQHIFYQTMDVTKATDYTAAATKSHEIDKKFDLGGNRIFYFAVAPRLFSPIIASLPDSGFLARPGYKRVVIEKPFGQDYPSAKALNEQLNHLFHEDQIFRIDHYLEKRMVQNIMLTRFGNGLTEGIWNSHFIDNVQVTLSETVGLENRAGYYDQMGATRDMVQNHIFQLISLLAMDQPISLRQGDVTEAKVAALRMLKTPDLQLINQQFVLGQYLGNQQEPAYLDEERIPKTSRTETFVAGELNFNSYRWDGVPFYFRTGKRLATKTTRIDVVFKAPQLKLFEEHHQVIDHLAPNILTILIDPDEGLSMQLNTRDSDEETFGSTNAILANTQPATGFETPEAYESLLSDIIDGNTENFPQWREIAVAWQFIDALRAGWQKTSPIIHQYLLGSMGPEQADKLLTRTGRYWAFDPTK</sequence>
<feature type="binding site" evidence="6">
    <location>
        <position position="232"/>
    </location>
    <ligand>
        <name>substrate</name>
    </ligand>
</feature>
<dbReference type="RefSeq" id="WP_017260696.1">
    <property type="nucleotide sequence ID" value="NZ_AUAW01000012.1"/>
</dbReference>
<dbReference type="PATRIC" id="fig|1114972.6.peg.2667"/>
<dbReference type="OrthoDB" id="9802739at2"/>
<feature type="binding site" evidence="6">
    <location>
        <position position="145"/>
    </location>
    <ligand>
        <name>NADP(+)</name>
        <dbReference type="ChEBI" id="CHEBI:58349"/>
    </ligand>
</feature>
<dbReference type="Gene3D" id="3.30.360.10">
    <property type="entry name" value="Dihydrodipicolinate Reductase, domain 2"/>
    <property type="match status" value="1"/>
</dbReference>
<dbReference type="Pfam" id="PF02781">
    <property type="entry name" value="G6PD_C"/>
    <property type="match status" value="1"/>
</dbReference>
<comment type="caution">
    <text evidence="6">Lacks conserved residue(s) required for the propagation of feature annotation.</text>
</comment>
<dbReference type="PRINTS" id="PR00079">
    <property type="entry name" value="G6PDHDRGNASE"/>
</dbReference>
<dbReference type="STRING" id="1114972.FD35_GL002601"/>
<dbReference type="GO" id="GO:0004345">
    <property type="term" value="F:glucose-6-phosphate dehydrogenase activity"/>
    <property type="evidence" value="ECO:0007669"/>
    <property type="project" value="UniProtKB-UniRule"/>
</dbReference>
<evidence type="ECO:0000256" key="1">
    <source>
        <dbReference type="ARBA" id="ARBA00004937"/>
    </source>
</evidence>
<gene>
    <name evidence="6" type="primary">zwf</name>
    <name evidence="9" type="ORF">FD35_GL002601</name>
</gene>
<comment type="similarity">
    <text evidence="6">Belongs to the glucose-6-phosphate dehydrogenase family.</text>
</comment>
<reference evidence="9 10" key="1">
    <citation type="journal article" date="2015" name="Genome Announc.">
        <title>Expanding the biotechnology potential of lactobacilli through comparative genomics of 213 strains and associated genera.</title>
        <authorList>
            <person name="Sun Z."/>
            <person name="Harris H.M."/>
            <person name="McCann A."/>
            <person name="Guo C."/>
            <person name="Argimon S."/>
            <person name="Zhang W."/>
            <person name="Yang X."/>
            <person name="Jeffery I.B."/>
            <person name="Cooney J.C."/>
            <person name="Kagawa T.F."/>
            <person name="Liu W."/>
            <person name="Song Y."/>
            <person name="Salvetti E."/>
            <person name="Wrobel A."/>
            <person name="Rasinkangas P."/>
            <person name="Parkhill J."/>
            <person name="Rea M.C."/>
            <person name="O'Sullivan O."/>
            <person name="Ritari J."/>
            <person name="Douillard F.P."/>
            <person name="Paul Ross R."/>
            <person name="Yang R."/>
            <person name="Briner A.E."/>
            <person name="Felis G.E."/>
            <person name="de Vos W.M."/>
            <person name="Barrangou R."/>
            <person name="Klaenhammer T.R."/>
            <person name="Caufield P.W."/>
            <person name="Cui Y."/>
            <person name="Zhang H."/>
            <person name="O'Toole P.W."/>
        </authorList>
    </citation>
    <scope>NUCLEOTIDE SEQUENCE [LARGE SCALE GENOMIC DNA]</scope>
    <source>
        <strain evidence="9 10">DSM 15814</strain>
    </source>
</reference>
<dbReference type="EC" id="1.1.1.49" evidence="6"/>
<dbReference type="eggNOG" id="COG0364">
    <property type="taxonomic scope" value="Bacteria"/>
</dbReference>